<sequence>MTMQAITITAKGPTTRSGSHWVAQCAAGKVKVPYNHELDVEGNAMEAGRALIKKLGWVWAEGYKGAWSLGGLYTGQYVLVYHEVGDGAIIE</sequence>
<reference evidence="1" key="1">
    <citation type="submission" date="2021-07" db="EMBL/GenBank/DDBJ databases">
        <authorList>
            <person name="DeCurzio J.M.K."/>
            <person name="Krukonis G.P."/>
            <person name="Delesalle V.A."/>
        </authorList>
    </citation>
    <scope>NUCLEOTIDE SEQUENCE</scope>
</reference>
<dbReference type="Proteomes" id="UP000827997">
    <property type="component" value="Segment"/>
</dbReference>
<name>A0AAE7VJZ0_9CAUD</name>
<evidence type="ECO:0000313" key="1">
    <source>
        <dbReference type="EMBL" id="QXV72550.1"/>
    </source>
</evidence>
<evidence type="ECO:0000313" key="2">
    <source>
        <dbReference type="Proteomes" id="UP000827997"/>
    </source>
</evidence>
<gene>
    <name evidence="1" type="ORF">FRS_3</name>
</gene>
<dbReference type="EMBL" id="MZ598487">
    <property type="protein sequence ID" value="QXV72550.1"/>
    <property type="molecule type" value="Genomic_DNA"/>
</dbReference>
<protein>
    <submittedName>
        <fullName evidence="1">Uncharacterized protein</fullName>
    </submittedName>
</protein>
<organism evidence="1 2">
    <name type="scientific">Pseudomonas phage FRS</name>
    <dbReference type="NCBI Taxonomy" id="2861366"/>
    <lineage>
        <taxon>Viruses</taxon>
        <taxon>Duplodnaviria</taxon>
        <taxon>Heunggongvirae</taxon>
        <taxon>Uroviricota</taxon>
        <taxon>Caudoviricetes</taxon>
        <taxon>Autographivirales</taxon>
        <taxon>Autotranscriptaviridae</taxon>
        <taxon>Studiervirinae</taxon>
        <taxon>Ghunavirus</taxon>
        <taxon>Ghunavirus gv17A</taxon>
        <taxon>Ghunavirus 17A</taxon>
    </lineage>
</organism>
<accession>A0AAE7VJZ0</accession>
<proteinExistence type="predicted"/>